<dbReference type="InterPro" id="IPR004087">
    <property type="entry name" value="KH_dom"/>
</dbReference>
<sequence length="1459" mass="166333">MASLVKANNLIIRRPALFVYKYIKQLAFDYRDALIDTGKNLVKRPIKTIFYSSNICFFIYAYRTMPSFNSYKNDLVQFRQQQILTSSLIRNKQVENYIDTIEQLLLREQIHFVDCYLFSLIIYKNQHRANEFSYKFYENVCKYLHLKRNARIIDIGICNRWFQLNRKLQQADIFDEINNKKIALTKEIMAAAMDDNYFRENGLTTDTTGHIMASPSTTSKKNDVDDVPDYNEAFPQLRSAGQVDANRSNTFFSTAFPTSSNGNNSTGAMANTTTSLHSSAKTDEERRRKMAIHASSATTKIIEIPPDERATEKSDPRRGGNQSSRNTGATSTNAQALQKLCMRIQKETNTALTSFYKDQTLIVQITGRPEQVRAAQVQLLREIQKPVKLSVNIPLDFHRFIIGSKGSTLKQLEHETQTRITVPGKDSQSNAIQIEGAKDNVKLCEQRILELYQTQLNKGFERLTIPYLYHPWVRYQLVDDLHRQYNVTIDLPPPIKQTDEISVRGEREPVEQAKAKILQFYKSLEGKIMTFPLEIPCEQHRFILGKKGAGLKEIFDKTNVIVRIPNQEDNSPTIQVMGETAKIGDAITMIYKMANAVSVVQINAPRWMHGAVKGERNSHLENFRKIHPDVRIFFRDEHISLEGPPEEVERVRSTIQAAIDELKNKNTTYGELEIDPQYYKQLIGKNQARLLEMQEQTGCDIKFPFDEGRMVKLMGTKESVEKARQLITERAKKLSTELTTGVSIDPQYYPQIIGANGKNLDEVRSKFHNIRITFPDANGKSDKVMLHGDKDDVEKCTKFLQQKVKDLYSVEIDVPKRLYPMLIGKGGANIQRLREKTPDVRIDIPSLDDTKESTHIRLSGKKVDVDKARTVLEEHITQINTSIENSIEQHMTIDPKWHNKFFQNKRKLLTDLQQQYGDMLIKLPERSANSDQVLLRGPKETIEQVRKRLEELTDTWENTITKEMSIPHRHHGYLLAQGGAYIQPIQKEYNVQIKFPPRGNNQKDEQETTKETTKETETTATTTTTGDETQKDIIRLTGRSDDIDKAMVALEKMIPVETTVDIPYDTHGSLVGKGGSNLQLLIKQYPDVQITFPKANSAVDTIQLKGQREQVEGARKELLESYEKFQADRQARSFQIHFTIKPAYRSLIFGFRGKTINNLRQKFDVKIDVKIDDASNQAPTSAVVPTPSTTNDEETTPTTEQLDDQQATPQDNLPLPTDTTTSNQLSDIEITITGYEDKAKECRDEILRLIKDFESKITMEIEIDSRIHARIIGSGGSKLQAIMKEYGVEIKFQANNKSDKVHVIGLDQDKIDACIDHLLVLEEDYLGDLPYRTGAATQNQNELTLGQQLTNTQQQEVPSTNNVKSSKNDKKQRQAPFLVKNAPWTNGNEHENEHQQKNSSRQRNGHDNSPKKSAPALSDLGEFPTFSNGLSKETEVEPSQVHSTTVSSIPVMWGPPKRK</sequence>
<keyword evidence="2" id="KW-0963">Cytoplasm</keyword>
<dbReference type="Pfam" id="PF10171">
    <property type="entry name" value="Tim29"/>
    <property type="match status" value="1"/>
</dbReference>
<evidence type="ECO:0000313" key="9">
    <source>
        <dbReference type="Proteomes" id="UP000663881"/>
    </source>
</evidence>
<feature type="compositionally biased region" description="Low complexity" evidence="6">
    <location>
        <begin position="1018"/>
        <end position="1027"/>
    </location>
</feature>
<feature type="domain" description="K Homology" evidence="7">
    <location>
        <begin position="385"/>
        <end position="453"/>
    </location>
</feature>
<dbReference type="Pfam" id="PF24668">
    <property type="entry name" value="KH_Vigilin"/>
    <property type="match status" value="1"/>
</dbReference>
<feature type="region of interest" description="Disordered" evidence="6">
    <location>
        <begin position="1176"/>
        <end position="1221"/>
    </location>
</feature>
<feature type="compositionally biased region" description="Polar residues" evidence="6">
    <location>
        <begin position="320"/>
        <end position="333"/>
    </location>
</feature>
<feature type="domain" description="K Homology" evidence="7">
    <location>
        <begin position="1056"/>
        <end position="1123"/>
    </location>
</feature>
<feature type="domain" description="K Homology" evidence="7">
    <location>
        <begin position="736"/>
        <end position="805"/>
    </location>
</feature>
<feature type="domain" description="K Homology" evidence="7">
    <location>
        <begin position="666"/>
        <end position="732"/>
    </location>
</feature>
<dbReference type="InterPro" id="IPR019322">
    <property type="entry name" value="TIMM29"/>
</dbReference>
<feature type="domain" description="K Homology" evidence="7">
    <location>
        <begin position="596"/>
        <end position="660"/>
    </location>
</feature>
<keyword evidence="3" id="KW-0677">Repeat</keyword>
<feature type="compositionally biased region" description="Polar residues" evidence="6">
    <location>
        <begin position="1204"/>
        <end position="1221"/>
    </location>
</feature>
<dbReference type="InterPro" id="IPR036612">
    <property type="entry name" value="KH_dom_type_1_sf"/>
</dbReference>
<evidence type="ECO:0000256" key="1">
    <source>
        <dbReference type="ARBA" id="ARBA00004496"/>
    </source>
</evidence>
<protein>
    <recommendedName>
        <fullName evidence="7">K Homology domain-containing protein</fullName>
    </recommendedName>
</protein>
<dbReference type="PROSITE" id="PS50084">
    <property type="entry name" value="KH_TYPE_1"/>
    <property type="match status" value="8"/>
</dbReference>
<dbReference type="GO" id="GO:0042721">
    <property type="term" value="C:TIM22 mitochondrial import inner membrane insertion complex"/>
    <property type="evidence" value="ECO:0007669"/>
    <property type="project" value="InterPro"/>
</dbReference>
<feature type="domain" description="K Homology" evidence="7">
    <location>
        <begin position="958"/>
        <end position="1055"/>
    </location>
</feature>
<evidence type="ECO:0000256" key="2">
    <source>
        <dbReference type="ARBA" id="ARBA00022490"/>
    </source>
</evidence>
<evidence type="ECO:0000256" key="3">
    <source>
        <dbReference type="ARBA" id="ARBA00022737"/>
    </source>
</evidence>
<dbReference type="CDD" id="cd00105">
    <property type="entry name" value="KH-I"/>
    <property type="match status" value="2"/>
</dbReference>
<comment type="caution">
    <text evidence="8">The sequence shown here is derived from an EMBL/GenBank/DDBJ whole genome shotgun (WGS) entry which is preliminary data.</text>
</comment>
<evidence type="ECO:0000256" key="5">
    <source>
        <dbReference type="PROSITE-ProRule" id="PRU00117"/>
    </source>
</evidence>
<dbReference type="InterPro" id="IPR004088">
    <property type="entry name" value="KH_dom_type_1"/>
</dbReference>
<evidence type="ECO:0000259" key="7">
    <source>
        <dbReference type="SMART" id="SM00322"/>
    </source>
</evidence>
<dbReference type="InterPro" id="IPR057778">
    <property type="entry name" value="KH_Vigilin_N"/>
</dbReference>
<organism evidence="8 9">
    <name type="scientific">Adineta steineri</name>
    <dbReference type="NCBI Taxonomy" id="433720"/>
    <lineage>
        <taxon>Eukaryota</taxon>
        <taxon>Metazoa</taxon>
        <taxon>Spiralia</taxon>
        <taxon>Gnathifera</taxon>
        <taxon>Rotifera</taxon>
        <taxon>Eurotatoria</taxon>
        <taxon>Bdelloidea</taxon>
        <taxon>Adinetida</taxon>
        <taxon>Adinetidae</taxon>
        <taxon>Adineta</taxon>
    </lineage>
</organism>
<evidence type="ECO:0000313" key="8">
    <source>
        <dbReference type="EMBL" id="CAF3723295.1"/>
    </source>
</evidence>
<feature type="domain" description="K Homology" evidence="7">
    <location>
        <begin position="806"/>
        <end position="877"/>
    </location>
</feature>
<feature type="region of interest" description="Disordered" evidence="6">
    <location>
        <begin position="254"/>
        <end position="333"/>
    </location>
</feature>
<feature type="region of interest" description="Disordered" evidence="6">
    <location>
        <begin position="995"/>
        <end position="1031"/>
    </location>
</feature>
<feature type="domain" description="K Homology" evidence="7">
    <location>
        <begin position="527"/>
        <end position="595"/>
    </location>
</feature>
<feature type="domain" description="K Homology" evidence="7">
    <location>
        <begin position="1132"/>
        <end position="1251"/>
    </location>
</feature>
<gene>
    <name evidence="8" type="ORF">OKA104_LOCUS13996</name>
</gene>
<dbReference type="SUPFAM" id="SSF54791">
    <property type="entry name" value="Eukaryotic type KH-domain (KH-domain type I)"/>
    <property type="match status" value="12"/>
</dbReference>
<proteinExistence type="predicted"/>
<dbReference type="GO" id="GO:0003729">
    <property type="term" value="F:mRNA binding"/>
    <property type="evidence" value="ECO:0007669"/>
    <property type="project" value="TreeGrafter"/>
</dbReference>
<feature type="compositionally biased region" description="Basic and acidic residues" evidence="6">
    <location>
        <begin position="306"/>
        <end position="318"/>
    </location>
</feature>
<feature type="compositionally biased region" description="Polar residues" evidence="6">
    <location>
        <begin position="254"/>
        <end position="279"/>
    </location>
</feature>
<feature type="domain" description="K Homology" evidence="7">
    <location>
        <begin position="885"/>
        <end position="954"/>
    </location>
</feature>
<comment type="subcellular location">
    <subcellularLocation>
        <location evidence="1">Cytoplasm</location>
    </subcellularLocation>
</comment>
<name>A0A818WDA4_9BILA</name>
<dbReference type="SMART" id="SM00322">
    <property type="entry name" value="KH"/>
    <property type="match status" value="11"/>
</dbReference>
<dbReference type="CDD" id="cd22408">
    <property type="entry name" value="KH-I_Vigilin_rpt4"/>
    <property type="match status" value="1"/>
</dbReference>
<feature type="region of interest" description="Disordered" evidence="6">
    <location>
        <begin position="1350"/>
        <end position="1459"/>
    </location>
</feature>
<dbReference type="Pfam" id="PF00013">
    <property type="entry name" value="KH_1"/>
    <property type="match status" value="8"/>
</dbReference>
<dbReference type="PANTHER" id="PTHR10627:SF31">
    <property type="entry name" value="DODECA-SATELLITE-BINDING PROTEIN 1, ISOFORM A"/>
    <property type="match status" value="1"/>
</dbReference>
<feature type="domain" description="K Homology" evidence="7">
    <location>
        <begin position="1255"/>
        <end position="1323"/>
    </location>
</feature>
<reference evidence="8" key="1">
    <citation type="submission" date="2021-02" db="EMBL/GenBank/DDBJ databases">
        <authorList>
            <person name="Nowell W R."/>
        </authorList>
    </citation>
    <scope>NUCLEOTIDE SEQUENCE</scope>
</reference>
<dbReference type="EMBL" id="CAJOAY010000724">
    <property type="protein sequence ID" value="CAF3723295.1"/>
    <property type="molecule type" value="Genomic_DNA"/>
</dbReference>
<accession>A0A818WDA4</accession>
<keyword evidence="4 5" id="KW-0694">RNA-binding</keyword>
<feature type="compositionally biased region" description="Basic and acidic residues" evidence="6">
    <location>
        <begin position="1001"/>
        <end position="1017"/>
    </location>
</feature>
<dbReference type="Gene3D" id="3.30.1370.10">
    <property type="entry name" value="K Homology domain, type 1"/>
    <property type="match status" value="12"/>
</dbReference>
<evidence type="ECO:0000256" key="4">
    <source>
        <dbReference type="ARBA" id="ARBA00022884"/>
    </source>
</evidence>
<dbReference type="PANTHER" id="PTHR10627">
    <property type="entry name" value="SCP160"/>
    <property type="match status" value="1"/>
</dbReference>
<dbReference type="Proteomes" id="UP000663881">
    <property type="component" value="Unassembled WGS sequence"/>
</dbReference>
<feature type="compositionally biased region" description="Low complexity" evidence="6">
    <location>
        <begin position="1178"/>
        <end position="1200"/>
    </location>
</feature>
<evidence type="ECO:0000256" key="6">
    <source>
        <dbReference type="SAM" id="MobiDB-lite"/>
    </source>
</evidence>